<evidence type="ECO:0000313" key="3">
    <source>
        <dbReference type="EMBL" id="GMM55126.1"/>
    </source>
</evidence>
<accession>A0AAV5RUA9</accession>
<dbReference type="Gene3D" id="2.60.120.1560">
    <property type="match status" value="1"/>
</dbReference>
<name>A0AAV5RUA9_MAUHU</name>
<reference evidence="3 4" key="1">
    <citation type="journal article" date="2023" name="Elife">
        <title>Identification of key yeast species and microbe-microbe interactions impacting larval growth of Drosophila in the wild.</title>
        <authorList>
            <person name="Mure A."/>
            <person name="Sugiura Y."/>
            <person name="Maeda R."/>
            <person name="Honda K."/>
            <person name="Sakurai N."/>
            <person name="Takahashi Y."/>
            <person name="Watada M."/>
            <person name="Katoh T."/>
            <person name="Gotoh A."/>
            <person name="Gotoh Y."/>
            <person name="Taniguchi I."/>
            <person name="Nakamura K."/>
            <person name="Hayashi T."/>
            <person name="Katayama T."/>
            <person name="Uemura T."/>
            <person name="Hattori Y."/>
        </authorList>
    </citation>
    <scope>NUCLEOTIDE SEQUENCE [LARGE SCALE GENOMIC DNA]</scope>
    <source>
        <strain evidence="3 4">KH-74</strain>
    </source>
</reference>
<dbReference type="Pfam" id="PF00624">
    <property type="entry name" value="Flocculin"/>
    <property type="match status" value="3"/>
</dbReference>
<evidence type="ECO:0000259" key="2">
    <source>
        <dbReference type="PROSITE" id="PS51820"/>
    </source>
</evidence>
<dbReference type="InterPro" id="IPR037524">
    <property type="entry name" value="PA14/GLEYA"/>
</dbReference>
<dbReference type="Pfam" id="PF10528">
    <property type="entry name" value="GLEYA"/>
    <property type="match status" value="1"/>
</dbReference>
<dbReference type="PROSITE" id="PS51820">
    <property type="entry name" value="PA14"/>
    <property type="match status" value="1"/>
</dbReference>
<dbReference type="InterPro" id="IPR001389">
    <property type="entry name" value="Flocculin"/>
</dbReference>
<feature type="domain" description="PA14" evidence="2">
    <location>
        <begin position="77"/>
        <end position="234"/>
    </location>
</feature>
<evidence type="ECO:0000256" key="1">
    <source>
        <dbReference type="SAM" id="SignalP"/>
    </source>
</evidence>
<dbReference type="InterPro" id="IPR018871">
    <property type="entry name" value="GLEYA_adhesin_domain"/>
</dbReference>
<dbReference type="AlphaFoldDB" id="A0AAV5RUA9"/>
<gene>
    <name evidence="3" type="ORF">DAKH74_017420</name>
</gene>
<keyword evidence="1" id="KW-0732">Signal</keyword>
<protein>
    <recommendedName>
        <fullName evidence="2">PA14 domain-containing protein</fullName>
    </recommendedName>
</protein>
<dbReference type="GO" id="GO:0000128">
    <property type="term" value="P:flocculation"/>
    <property type="evidence" value="ECO:0007669"/>
    <property type="project" value="InterPro"/>
</dbReference>
<proteinExistence type="predicted"/>
<comment type="caution">
    <text evidence="3">The sequence shown here is derived from an EMBL/GenBank/DDBJ whole genome shotgun (WGS) entry which is preliminary data.</text>
</comment>
<dbReference type="EMBL" id="BTGD01000003">
    <property type="protein sequence ID" value="GMM55126.1"/>
    <property type="molecule type" value="Genomic_DNA"/>
</dbReference>
<organism evidence="3 4">
    <name type="scientific">Maudiozyma humilis</name>
    <name type="common">Sour dough yeast</name>
    <name type="synonym">Kazachstania humilis</name>
    <dbReference type="NCBI Taxonomy" id="51915"/>
    <lineage>
        <taxon>Eukaryota</taxon>
        <taxon>Fungi</taxon>
        <taxon>Dikarya</taxon>
        <taxon>Ascomycota</taxon>
        <taxon>Saccharomycotina</taxon>
        <taxon>Saccharomycetes</taxon>
        <taxon>Saccharomycetales</taxon>
        <taxon>Saccharomycetaceae</taxon>
        <taxon>Maudiozyma</taxon>
    </lineage>
</organism>
<dbReference type="Proteomes" id="UP001377567">
    <property type="component" value="Unassembled WGS sequence"/>
</dbReference>
<feature type="chain" id="PRO_5043630083" description="PA14 domain-containing protein" evidence="1">
    <location>
        <begin position="28"/>
        <end position="820"/>
    </location>
</feature>
<evidence type="ECO:0000313" key="4">
    <source>
        <dbReference type="Proteomes" id="UP001377567"/>
    </source>
</evidence>
<keyword evidence="4" id="KW-1185">Reference proteome</keyword>
<feature type="signal peptide" evidence="1">
    <location>
        <begin position="1"/>
        <end position="27"/>
    </location>
</feature>
<sequence length="820" mass="89073">MFASNAPAKMLSALLLLSTYFISTAHATEGCRPLTQGTKGFDLSLYHYPFSDMTAGAGKCYSNDYQTTEYQQGGYATFGGGLFGTAEGIEDLSLDIKLNSHCRPVKGDLPSNYNYAEQIDVSNFTMLLTGYFMPQETGKYTFTLYADDLAYMSFGAGNAFDCCGMEESVSDPEAFDLIVIWKSNDNYSGQVSYTLEGGVYYPLRILFANRDYHSFLKLTFEDPNGNVYTDFTNHIFQFPDEADGCPNNIKETTTVWSETYTSTTATSVYITTGTDGIVTTETLYVIATPEEKTHTQTATTVYSTGTVTETTTVSTATGVYTGTDGIITTETTYFIEEPSTGTTVSTATTVYSTGTVTEVTTVSTATGVYTGTDGVVTTETTYFIEEPSTQESETNAVFTTSVWPALPTISVSFPDGGMHTVIVPSVTMPTTYTTVVTYETTDSDGNTEELTATDTIIEIPEPETSSDVPEPETTITTEKTTTEFGSVTAPTTETHVTTYTTTDDDGDEEEIIETDIVIEEPEPETTITTAETTTEFGSVTSPTTKTHVTTYYTTNSDGEEEEIIETDVEVELPSVGETVSTSTTVYTVGTGTETTTVATKVTTYYTTNSNGEEEEVIETEYVVEIPDVETTITTAVTETSAYPGTVTTTVTHVTTYLTTDSNGNEEEIVETEVIVEIPEQTAEPEDEEGVTVTEHVTQPQDEKTISTTSTINSYYTGSQITTYSTNIRTYTTTDANGNPEEVIETDYYVLIPQSTAEDAHVQTEVQQVTKESNTAVSQQTVTSSKSSTTANVSEYHGVGTSMTNNLFTFVMGLLFTTLFM</sequence>